<dbReference type="InterPro" id="IPR039361">
    <property type="entry name" value="Cyclin"/>
</dbReference>
<evidence type="ECO:0000256" key="1">
    <source>
        <dbReference type="RuleBase" id="RU000383"/>
    </source>
</evidence>
<dbReference type="FunFam" id="1.10.472.10:FF:000089">
    <property type="entry name" value="Cyclin, N-terminal domain containing protein"/>
    <property type="match status" value="1"/>
</dbReference>
<evidence type="ECO:0000313" key="5">
    <source>
        <dbReference type="Proteomes" id="UP001162131"/>
    </source>
</evidence>
<organism evidence="4 5">
    <name type="scientific">Blepharisma stoltei</name>
    <dbReference type="NCBI Taxonomy" id="1481888"/>
    <lineage>
        <taxon>Eukaryota</taxon>
        <taxon>Sar</taxon>
        <taxon>Alveolata</taxon>
        <taxon>Ciliophora</taxon>
        <taxon>Postciliodesmatophora</taxon>
        <taxon>Heterotrichea</taxon>
        <taxon>Heterotrichida</taxon>
        <taxon>Blepharismidae</taxon>
        <taxon>Blepharisma</taxon>
    </lineage>
</organism>
<evidence type="ECO:0000259" key="3">
    <source>
        <dbReference type="SMART" id="SM00385"/>
    </source>
</evidence>
<gene>
    <name evidence="4" type="ORF">BSTOLATCC_MIC20636</name>
</gene>
<dbReference type="SUPFAM" id="SSF47954">
    <property type="entry name" value="Cyclin-like"/>
    <property type="match status" value="1"/>
</dbReference>
<proteinExistence type="inferred from homology"/>
<dbReference type="Gene3D" id="1.10.472.10">
    <property type="entry name" value="Cyclin-like"/>
    <property type="match status" value="2"/>
</dbReference>
<feature type="compositionally biased region" description="Basic residues" evidence="2">
    <location>
        <begin position="17"/>
        <end position="26"/>
    </location>
</feature>
<comment type="similarity">
    <text evidence="1">Belongs to the cyclin family.</text>
</comment>
<dbReference type="Proteomes" id="UP001162131">
    <property type="component" value="Unassembled WGS sequence"/>
</dbReference>
<feature type="domain" description="Cyclin-like" evidence="3">
    <location>
        <begin position="70"/>
        <end position="156"/>
    </location>
</feature>
<feature type="region of interest" description="Disordered" evidence="2">
    <location>
        <begin position="1"/>
        <end position="31"/>
    </location>
</feature>
<evidence type="ECO:0000313" key="4">
    <source>
        <dbReference type="EMBL" id="CAG9318154.1"/>
    </source>
</evidence>
<keyword evidence="1" id="KW-0195">Cyclin</keyword>
<dbReference type="EMBL" id="CAJZBQ010000020">
    <property type="protein sequence ID" value="CAG9318154.1"/>
    <property type="molecule type" value="Genomic_DNA"/>
</dbReference>
<dbReference type="Pfam" id="PF00134">
    <property type="entry name" value="Cyclin_N"/>
    <property type="match status" value="1"/>
</dbReference>
<sequence>MNLNSSNKENYNPLTKSRSRRTRSLTHKPEKPAPLSEHLMLLKSFDVSYNLDEAFTHHYITERIRAKLVDWMIEVLHSFHSSSRTLFLAVKLLDIYIANSSGLVPLDLHVIGVASMFIASKYEDIKQLTLKNAHENIAHGKISKESILAMEKDILNIVNYNVFIPTLYDYLEYFIQNSIEEIAKYSWFLADLSLLKNDLSSASMPKLAEAIVLKARKDQLGIDETPTQGPVALYVQELDTQCELYRFEYQNFTSILMKHSVFDN</sequence>
<accession>A0AAU9IUG2</accession>
<feature type="compositionally biased region" description="Polar residues" evidence="2">
    <location>
        <begin position="1"/>
        <end position="13"/>
    </location>
</feature>
<name>A0AAU9IUG2_9CILI</name>
<dbReference type="InterPro" id="IPR006671">
    <property type="entry name" value="Cyclin_N"/>
</dbReference>
<protein>
    <recommendedName>
        <fullName evidence="3">Cyclin-like domain-containing protein</fullName>
    </recommendedName>
</protein>
<keyword evidence="5" id="KW-1185">Reference proteome</keyword>
<dbReference type="InterPro" id="IPR013763">
    <property type="entry name" value="Cyclin-like_dom"/>
</dbReference>
<dbReference type="PANTHER" id="PTHR10177">
    <property type="entry name" value="CYCLINS"/>
    <property type="match status" value="1"/>
</dbReference>
<comment type="caution">
    <text evidence="4">The sequence shown here is derived from an EMBL/GenBank/DDBJ whole genome shotgun (WGS) entry which is preliminary data.</text>
</comment>
<dbReference type="AlphaFoldDB" id="A0AAU9IUG2"/>
<reference evidence="4" key="1">
    <citation type="submission" date="2021-09" db="EMBL/GenBank/DDBJ databases">
        <authorList>
            <consortium name="AG Swart"/>
            <person name="Singh M."/>
            <person name="Singh A."/>
            <person name="Seah K."/>
            <person name="Emmerich C."/>
        </authorList>
    </citation>
    <scope>NUCLEOTIDE SEQUENCE</scope>
    <source>
        <strain evidence="4">ATCC30299</strain>
    </source>
</reference>
<dbReference type="SMART" id="SM00385">
    <property type="entry name" value="CYCLIN"/>
    <property type="match status" value="1"/>
</dbReference>
<evidence type="ECO:0000256" key="2">
    <source>
        <dbReference type="SAM" id="MobiDB-lite"/>
    </source>
</evidence>
<dbReference type="InterPro" id="IPR036915">
    <property type="entry name" value="Cyclin-like_sf"/>
</dbReference>